<dbReference type="PANTHER" id="PTHR12385:SF14">
    <property type="entry name" value="CHOLINE TRANSPORTER-LIKE 2"/>
    <property type="match status" value="1"/>
</dbReference>
<feature type="transmembrane region" description="Helical" evidence="8">
    <location>
        <begin position="492"/>
        <end position="518"/>
    </location>
</feature>
<evidence type="ECO:0000313" key="9">
    <source>
        <dbReference type="EMBL" id="CAI9928743.1"/>
    </source>
</evidence>
<name>A0AA86P0E4_9EUKA</name>
<feature type="transmembrane region" description="Helical" evidence="8">
    <location>
        <begin position="641"/>
        <end position="669"/>
    </location>
</feature>
<feature type="region of interest" description="Disordered" evidence="7">
    <location>
        <begin position="1"/>
        <end position="32"/>
    </location>
</feature>
<comment type="similarity">
    <text evidence="2">Belongs to the CTL (choline transporter-like) family.</text>
</comment>
<gene>
    <name evidence="9" type="ORF">HINF_LOCUS16388</name>
    <name evidence="10" type="ORF">HINF_LOCUS70771</name>
</gene>
<reference evidence="9" key="1">
    <citation type="submission" date="2023-06" db="EMBL/GenBank/DDBJ databases">
        <authorList>
            <person name="Kurt Z."/>
        </authorList>
    </citation>
    <scope>NUCLEOTIDE SEQUENCE</scope>
</reference>
<dbReference type="Pfam" id="PF04515">
    <property type="entry name" value="Choline_transpo"/>
    <property type="match status" value="1"/>
</dbReference>
<feature type="transmembrane region" description="Helical" evidence="8">
    <location>
        <begin position="773"/>
        <end position="797"/>
    </location>
</feature>
<dbReference type="PANTHER" id="PTHR12385">
    <property type="entry name" value="CHOLINE TRANSPORTER-LIKE (SLC FAMILY 44)"/>
    <property type="match status" value="1"/>
</dbReference>
<organism evidence="9">
    <name type="scientific">Hexamita inflata</name>
    <dbReference type="NCBI Taxonomy" id="28002"/>
    <lineage>
        <taxon>Eukaryota</taxon>
        <taxon>Metamonada</taxon>
        <taxon>Diplomonadida</taxon>
        <taxon>Hexamitidae</taxon>
        <taxon>Hexamitinae</taxon>
        <taxon>Hexamita</taxon>
    </lineage>
</organism>
<dbReference type="EMBL" id="CAXDID020000535">
    <property type="protein sequence ID" value="CAL6100892.1"/>
    <property type="molecule type" value="Genomic_DNA"/>
</dbReference>
<feature type="transmembrane region" description="Helical" evidence="8">
    <location>
        <begin position="75"/>
        <end position="94"/>
    </location>
</feature>
<proteinExistence type="inferred from homology"/>
<dbReference type="InterPro" id="IPR007603">
    <property type="entry name" value="Choline_transptr-like"/>
</dbReference>
<feature type="transmembrane region" description="Helical" evidence="8">
    <location>
        <begin position="539"/>
        <end position="564"/>
    </location>
</feature>
<evidence type="ECO:0000256" key="1">
    <source>
        <dbReference type="ARBA" id="ARBA00004141"/>
    </source>
</evidence>
<evidence type="ECO:0000256" key="8">
    <source>
        <dbReference type="SAM" id="Phobius"/>
    </source>
</evidence>
<evidence type="ECO:0000256" key="3">
    <source>
        <dbReference type="ARBA" id="ARBA00022692"/>
    </source>
</evidence>
<keyword evidence="3 8" id="KW-0812">Transmembrane</keyword>
<accession>A0AA86P0E4</accession>
<protein>
    <submittedName>
        <fullName evidence="9">Plasma-membrane choline transporter</fullName>
    </submittedName>
    <submittedName>
        <fullName evidence="10">Plasma-membrane_choline transporter</fullName>
    </submittedName>
</protein>
<sequence length="843" mass="97018">MSQESEYSEETSQKDVKKDPVEIEQTDEHQLQEQIDPEQFQRIDSQIKIDQIKSKAVLDAIEWLDYKKCRKCRDIASLVIYVACWALTIYLAFFSKYKILGLQSKISLYMTPADDLRRQCGKSTAQQSDPIAADYSSFIDSRYKSAEFCSLYKAMNVNSSDYLKDFDCSQLQIDPQTLPESQKAAARQKSIDFYNTMRYIYSNMTEYDVGYDVATTICVRNNTLGTIELQYTQIPNLAGINDTTNETYEKNTICLPKNNLVYDPNDPSKLTDITNKINYVCHREIIDVIEFIRKQNFDASMTSDRIVLDTARDSQFITEDQFNSLMNLINAYSQNLAFLSNLCTQMPSNLVLNYFQLYIPQTFTVDAYYKCVVNYNNAIQRTSGTFDMVAIYLQYLSQAFGQMIPSAMMELDLSWKNLAISLSMTIVFTVFYQVCMYFLVKIIIYISLVGVVAGAGYFTYYLFNYAAKIGSMNATYFKQFGSYNSTYQLQQILFYCGGAIMIILLILIFSISCVLFNLADAIAKTIKVAQTTFKKIWGVSLLPFVLIIVCLIHIVFFIVVLFLFQTTGRFDARVVTFNFVSQNLGEARNYDTIKILIMIFYVLMLVHGVFLCVNLIEFVVSTSTIQHYFFNRNNTKGPKLYVFKSIGWMFAQFGSLVFEAFLTIFLIWLRPIFQVISSSFPHLPEQRFLRVLVRFSRNYISLCSRETIYSIGFTGQSTLKSAKKWKEFMHADRDIANTLSSILSVFLTICNLCISLTTWSITKLIKAYTNSDLVQSISFIWISIISFILGYLISSFVTNLTDYILSTILYCWSFEAVVGANKIICEPEDFRNLRAYAQEQKQE</sequence>
<comment type="caution">
    <text evidence="9">The sequence shown here is derived from an EMBL/GenBank/DDBJ whole genome shotgun (WGS) entry which is preliminary data.</text>
</comment>
<dbReference type="GO" id="GO:0022857">
    <property type="term" value="F:transmembrane transporter activity"/>
    <property type="evidence" value="ECO:0007669"/>
    <property type="project" value="InterPro"/>
</dbReference>
<dbReference type="AlphaFoldDB" id="A0AA86P0E4"/>
<feature type="transmembrane region" description="Helical" evidence="8">
    <location>
        <begin position="739"/>
        <end position="761"/>
    </location>
</feature>
<keyword evidence="4 8" id="KW-1133">Transmembrane helix</keyword>
<evidence type="ECO:0000256" key="2">
    <source>
        <dbReference type="ARBA" id="ARBA00007168"/>
    </source>
</evidence>
<feature type="transmembrane region" description="Helical" evidence="8">
    <location>
        <begin position="418"/>
        <end position="435"/>
    </location>
</feature>
<evidence type="ECO:0000313" key="10">
    <source>
        <dbReference type="EMBL" id="CAL6100892.1"/>
    </source>
</evidence>
<comment type="subcellular location">
    <subcellularLocation>
        <location evidence="1">Membrane</location>
        <topology evidence="1">Multi-pass membrane protein</topology>
    </subcellularLocation>
</comment>
<evidence type="ECO:0000256" key="7">
    <source>
        <dbReference type="SAM" id="MobiDB-lite"/>
    </source>
</evidence>
<keyword evidence="6" id="KW-0325">Glycoprotein</keyword>
<feature type="compositionally biased region" description="Basic and acidic residues" evidence="7">
    <location>
        <begin position="11"/>
        <end position="31"/>
    </location>
</feature>
<dbReference type="Proteomes" id="UP001642409">
    <property type="component" value="Unassembled WGS sequence"/>
</dbReference>
<evidence type="ECO:0000256" key="6">
    <source>
        <dbReference type="ARBA" id="ARBA00023180"/>
    </source>
</evidence>
<dbReference type="EMBL" id="CATOUU010000416">
    <property type="protein sequence ID" value="CAI9928743.1"/>
    <property type="molecule type" value="Genomic_DNA"/>
</dbReference>
<evidence type="ECO:0000256" key="5">
    <source>
        <dbReference type="ARBA" id="ARBA00023136"/>
    </source>
</evidence>
<feature type="transmembrane region" description="Helical" evidence="8">
    <location>
        <begin position="595"/>
        <end position="620"/>
    </location>
</feature>
<evidence type="ECO:0000313" key="11">
    <source>
        <dbReference type="Proteomes" id="UP001642409"/>
    </source>
</evidence>
<feature type="transmembrane region" description="Helical" evidence="8">
    <location>
        <begin position="442"/>
        <end position="463"/>
    </location>
</feature>
<keyword evidence="5 8" id="KW-0472">Membrane</keyword>
<dbReference type="GO" id="GO:0016020">
    <property type="term" value="C:membrane"/>
    <property type="evidence" value="ECO:0007669"/>
    <property type="project" value="UniProtKB-SubCell"/>
</dbReference>
<reference evidence="10 11" key="2">
    <citation type="submission" date="2024-07" db="EMBL/GenBank/DDBJ databases">
        <authorList>
            <person name="Akdeniz Z."/>
        </authorList>
    </citation>
    <scope>NUCLEOTIDE SEQUENCE [LARGE SCALE GENOMIC DNA]</scope>
</reference>
<evidence type="ECO:0000256" key="4">
    <source>
        <dbReference type="ARBA" id="ARBA00022989"/>
    </source>
</evidence>
<keyword evidence="11" id="KW-1185">Reference proteome</keyword>